<accession>A0A7Y5AUC1</accession>
<dbReference type="EMBL" id="JABSOD010000031">
    <property type="protein sequence ID" value="NRQ44494.1"/>
    <property type="molecule type" value="Genomic_DNA"/>
</dbReference>
<name>A0A7Y5AUC1_9GAMM</name>
<dbReference type="Proteomes" id="UP000523161">
    <property type="component" value="Unassembled WGS sequence"/>
</dbReference>
<proteinExistence type="predicted"/>
<organism evidence="1 2">
    <name type="scientific">Rheinheimera lutimaris</name>
    <dbReference type="NCBI Taxonomy" id="2740584"/>
    <lineage>
        <taxon>Bacteria</taxon>
        <taxon>Pseudomonadati</taxon>
        <taxon>Pseudomonadota</taxon>
        <taxon>Gammaproteobacteria</taxon>
        <taxon>Chromatiales</taxon>
        <taxon>Chromatiaceae</taxon>
        <taxon>Rheinheimera</taxon>
    </lineage>
</organism>
<sequence length="288" mass="33564">MAGKKIWAYAKDKRSNDYVAGTKHKHKLYYVWEAVKMQNTNPAIFSQLEFMSTQRLVNDRRKMHVHAGGFFRYNPNQSPKGISDTDPDSDSLSHSLAIAALAELEKLNFECRGEKFSISPTSVETEQRLQLISEGEYKYYIPDIVFTFDQDSEYAKRWGRKLVIEVMHTHACEEVKIKDFENHCIPIIEVKLNKMTLEEHSGTRSPNIQQIEEFYDYLKRKFSNVIYGNILSNPVTTEFYKDNVAIAFEKQKLAEKQRDKALQEVTQLQNFEKKLRKLTSEGNTPIFN</sequence>
<gene>
    <name evidence="1" type="ORF">HRH59_18295</name>
</gene>
<dbReference type="RefSeq" id="WP_173502718.1">
    <property type="nucleotide sequence ID" value="NZ_JABSOD010000031.1"/>
</dbReference>
<keyword evidence="2" id="KW-1185">Reference proteome</keyword>
<evidence type="ECO:0000313" key="2">
    <source>
        <dbReference type="Proteomes" id="UP000523161"/>
    </source>
</evidence>
<protein>
    <submittedName>
        <fullName evidence="1">Uncharacterized protein</fullName>
    </submittedName>
</protein>
<dbReference type="AlphaFoldDB" id="A0A7Y5AUC1"/>
<comment type="caution">
    <text evidence="1">The sequence shown here is derived from an EMBL/GenBank/DDBJ whole genome shotgun (WGS) entry which is preliminary data.</text>
</comment>
<evidence type="ECO:0000313" key="1">
    <source>
        <dbReference type="EMBL" id="NRQ44494.1"/>
    </source>
</evidence>
<reference evidence="1 2" key="1">
    <citation type="submission" date="2020-06" db="EMBL/GenBank/DDBJ databases">
        <title>Rheinheimera sp. nov., a marine bacterium isolated from coastal.</title>
        <authorList>
            <person name="Yu Q."/>
            <person name="Qi Y."/>
            <person name="Pu J."/>
        </authorList>
    </citation>
    <scope>NUCLEOTIDE SEQUENCE [LARGE SCALE GENOMIC DNA]</scope>
    <source>
        <strain evidence="1 2">YQF-2</strain>
    </source>
</reference>